<comment type="similarity">
    <text evidence="3">Belongs to the bZIP family.</text>
</comment>
<dbReference type="InterPro" id="IPR046347">
    <property type="entry name" value="bZIP_sf"/>
</dbReference>
<dbReference type="SUPFAM" id="SSF57959">
    <property type="entry name" value="Leucine zipper domain"/>
    <property type="match status" value="1"/>
</dbReference>
<dbReference type="InterPro" id="IPR004827">
    <property type="entry name" value="bZIP"/>
</dbReference>
<reference evidence="12 13" key="1">
    <citation type="submission" date="2017-04" db="EMBL/GenBank/DDBJ databases">
        <title>Genome sequencing of [Candida] sorbophila.</title>
        <authorList>
            <person name="Ahn J.O."/>
        </authorList>
    </citation>
    <scope>NUCLEOTIDE SEQUENCE [LARGE SCALE GENOMIC DNA]</scope>
    <source>
        <strain evidence="12 13">DS02</strain>
    </source>
</reference>
<sequence length="163" mass="18805">MENPAYGHWNGEDKQLADQSQIDPSFHQQSEYAAEAVAVAQNVHDSSMSMPPVDQPMNQSRNRRPLSQSKRAQQNRAAQRAFRQRKELYIKDLEAKVQELKSAKENMEALRTENQELRDYILALQSRWINQPGGVPTPPAVYARRSQDELEHVQYDDKGDEQK</sequence>
<keyword evidence="13" id="KW-1185">Reference proteome</keyword>
<organism evidence="12 13">
    <name type="scientific">Wickerhamiella sorbophila</name>
    <dbReference type="NCBI Taxonomy" id="45607"/>
    <lineage>
        <taxon>Eukaryota</taxon>
        <taxon>Fungi</taxon>
        <taxon>Dikarya</taxon>
        <taxon>Ascomycota</taxon>
        <taxon>Saccharomycotina</taxon>
        <taxon>Dipodascomycetes</taxon>
        <taxon>Dipodascales</taxon>
        <taxon>Trichomonascaceae</taxon>
        <taxon>Wickerhamiella</taxon>
    </lineage>
</organism>
<gene>
    <name evidence="12" type="ORF">B9G98_04711</name>
</gene>
<dbReference type="Proteomes" id="UP000238350">
    <property type="component" value="Unassembled WGS sequence"/>
</dbReference>
<feature type="region of interest" description="Disordered" evidence="10">
    <location>
        <begin position="1"/>
        <end position="80"/>
    </location>
</feature>
<keyword evidence="4" id="KW-0805">Transcription regulation</keyword>
<dbReference type="GeneID" id="36518459"/>
<protein>
    <recommendedName>
        <fullName evidence="8">Putative transcription factor kapC</fullName>
    </recommendedName>
</protein>
<evidence type="ECO:0000256" key="2">
    <source>
        <dbReference type="ARBA" id="ARBA00004123"/>
    </source>
</evidence>
<keyword evidence="9" id="KW-0175">Coiled coil</keyword>
<evidence type="ECO:0000259" key="11">
    <source>
        <dbReference type="PROSITE" id="PS00036"/>
    </source>
</evidence>
<dbReference type="PANTHER" id="PTHR40621">
    <property type="entry name" value="TRANSCRIPTION FACTOR KAPC-RELATED"/>
    <property type="match status" value="1"/>
</dbReference>
<evidence type="ECO:0000256" key="7">
    <source>
        <dbReference type="ARBA" id="ARBA00023242"/>
    </source>
</evidence>
<dbReference type="GO" id="GO:0090575">
    <property type="term" value="C:RNA polymerase II transcription regulator complex"/>
    <property type="evidence" value="ECO:0007669"/>
    <property type="project" value="TreeGrafter"/>
</dbReference>
<evidence type="ECO:0000256" key="5">
    <source>
        <dbReference type="ARBA" id="ARBA00023125"/>
    </source>
</evidence>
<comment type="subcellular location">
    <subcellularLocation>
        <location evidence="2">Nucleus</location>
    </subcellularLocation>
</comment>
<keyword evidence="5" id="KW-0238">DNA-binding</keyword>
<dbReference type="InterPro" id="IPR050936">
    <property type="entry name" value="AP-1-like"/>
</dbReference>
<feature type="compositionally biased region" description="Polar residues" evidence="10">
    <location>
        <begin position="56"/>
        <end position="70"/>
    </location>
</feature>
<evidence type="ECO:0000256" key="10">
    <source>
        <dbReference type="SAM" id="MobiDB-lite"/>
    </source>
</evidence>
<evidence type="ECO:0000256" key="6">
    <source>
        <dbReference type="ARBA" id="ARBA00023163"/>
    </source>
</evidence>
<dbReference type="RefSeq" id="XP_024667036.1">
    <property type="nucleotide sequence ID" value="XM_024811268.1"/>
</dbReference>
<dbReference type="SMART" id="SM00338">
    <property type="entry name" value="BRLZ"/>
    <property type="match status" value="1"/>
</dbReference>
<dbReference type="PROSITE" id="PS00036">
    <property type="entry name" value="BZIP_BASIC"/>
    <property type="match status" value="1"/>
</dbReference>
<evidence type="ECO:0000313" key="13">
    <source>
        <dbReference type="Proteomes" id="UP000238350"/>
    </source>
</evidence>
<dbReference type="Gene3D" id="1.20.5.170">
    <property type="match status" value="1"/>
</dbReference>
<keyword evidence="6" id="KW-0804">Transcription</keyword>
<evidence type="ECO:0000256" key="1">
    <source>
        <dbReference type="ARBA" id="ARBA00004049"/>
    </source>
</evidence>
<comment type="function">
    <text evidence="1">Putative transcription factor.</text>
</comment>
<comment type="caution">
    <text evidence="12">The sequence shown here is derived from an EMBL/GenBank/DDBJ whole genome shotgun (WGS) entry which is preliminary data.</text>
</comment>
<evidence type="ECO:0000256" key="8">
    <source>
        <dbReference type="ARBA" id="ARBA00044067"/>
    </source>
</evidence>
<dbReference type="GO" id="GO:0000976">
    <property type="term" value="F:transcription cis-regulatory region binding"/>
    <property type="evidence" value="ECO:0007669"/>
    <property type="project" value="InterPro"/>
</dbReference>
<feature type="coiled-coil region" evidence="9">
    <location>
        <begin position="83"/>
        <end position="127"/>
    </location>
</feature>
<evidence type="ECO:0000256" key="4">
    <source>
        <dbReference type="ARBA" id="ARBA00023015"/>
    </source>
</evidence>
<dbReference type="Pfam" id="PF00170">
    <property type="entry name" value="bZIP_1"/>
    <property type="match status" value="1"/>
</dbReference>
<dbReference type="EMBL" id="NDIQ01000022">
    <property type="protein sequence ID" value="PRT57091.1"/>
    <property type="molecule type" value="Genomic_DNA"/>
</dbReference>
<dbReference type="OrthoDB" id="2593073at2759"/>
<evidence type="ECO:0000256" key="9">
    <source>
        <dbReference type="SAM" id="Coils"/>
    </source>
</evidence>
<dbReference type="GO" id="GO:0001228">
    <property type="term" value="F:DNA-binding transcription activator activity, RNA polymerase II-specific"/>
    <property type="evidence" value="ECO:0007669"/>
    <property type="project" value="TreeGrafter"/>
</dbReference>
<feature type="domain" description="BZIP" evidence="11">
    <location>
        <begin position="70"/>
        <end position="85"/>
    </location>
</feature>
<feature type="compositionally biased region" description="Polar residues" evidence="10">
    <location>
        <begin position="17"/>
        <end position="31"/>
    </location>
</feature>
<accession>A0A2T0FQ33</accession>
<feature type="compositionally biased region" description="Low complexity" evidence="10">
    <location>
        <begin position="71"/>
        <end position="80"/>
    </location>
</feature>
<dbReference type="PANTHER" id="PTHR40621:SF11">
    <property type="entry name" value="TRANSCRIPTION FACTOR KAPC-RELATED"/>
    <property type="match status" value="1"/>
</dbReference>
<dbReference type="AlphaFoldDB" id="A0A2T0FQ33"/>
<dbReference type="CDD" id="cd14688">
    <property type="entry name" value="bZIP_YAP"/>
    <property type="match status" value="1"/>
</dbReference>
<keyword evidence="7" id="KW-0539">Nucleus</keyword>
<proteinExistence type="inferred from homology"/>
<name>A0A2T0FQ33_9ASCO</name>
<evidence type="ECO:0000256" key="3">
    <source>
        <dbReference type="ARBA" id="ARBA00007163"/>
    </source>
</evidence>
<evidence type="ECO:0000313" key="12">
    <source>
        <dbReference type="EMBL" id="PRT57091.1"/>
    </source>
</evidence>
<dbReference type="STRING" id="45607.A0A2T0FQ33"/>